<protein>
    <recommendedName>
        <fullName evidence="3">SipW-cognate class signal peptide</fullName>
    </recommendedName>
</protein>
<proteinExistence type="predicted"/>
<dbReference type="Proteomes" id="UP001375370">
    <property type="component" value="Chromosome"/>
</dbReference>
<name>A0ABZ2JB03_9CHLR</name>
<evidence type="ECO:0008006" key="3">
    <source>
        <dbReference type="Google" id="ProtNLM"/>
    </source>
</evidence>
<organism evidence="1 2">
    <name type="scientific">Candidatus Dehalogenimonas loeffleri</name>
    <dbReference type="NCBI Taxonomy" id="3127115"/>
    <lineage>
        <taxon>Bacteria</taxon>
        <taxon>Bacillati</taxon>
        <taxon>Chloroflexota</taxon>
        <taxon>Dehalococcoidia</taxon>
        <taxon>Dehalococcoidales</taxon>
        <taxon>Dehalococcoidaceae</taxon>
        <taxon>Dehalogenimonas</taxon>
    </lineage>
</organism>
<keyword evidence="2" id="KW-1185">Reference proteome</keyword>
<reference evidence="1 2" key="1">
    <citation type="submission" date="2024-03" db="EMBL/GenBank/DDBJ databases">
        <title>A Dehalogenimonas Isolated from Estuarine Sediments Dihaloeliminates Chlorinated Alkanes.</title>
        <authorList>
            <person name="Yang Y."/>
            <person name="Wang H."/>
        </authorList>
    </citation>
    <scope>NUCLEOTIDE SEQUENCE [LARGE SCALE GENOMIC DNA]</scope>
    <source>
        <strain evidence="1 2">W</strain>
    </source>
</reference>
<dbReference type="EMBL" id="CP146612">
    <property type="protein sequence ID" value="WWX25560.1"/>
    <property type="molecule type" value="Genomic_DNA"/>
</dbReference>
<evidence type="ECO:0000313" key="2">
    <source>
        <dbReference type="Proteomes" id="UP001375370"/>
    </source>
</evidence>
<evidence type="ECO:0000313" key="1">
    <source>
        <dbReference type="EMBL" id="WWX25560.1"/>
    </source>
</evidence>
<dbReference type="RefSeq" id="WP_338737833.1">
    <property type="nucleotide sequence ID" value="NZ_CP146612.1"/>
</dbReference>
<sequence length="228" mass="25742">MKKLGMICLTSILVLGGLGVGYAAWTDEIYVGGTVQTGELSWQFTGCNLLDDSEPVNPGGDYPTTDPDYTSLPGFIYNPEVNDFFWKLDKNVAWGECGSVDLDQDGDNETLQVTFHNVYPCNFNELSFYPMNTGTIPLKIDHLVINGQWITTDSKVEFDFNQDGQTDFELWWNEQSFGQQIEPNDRGTEHSIWFHTLQPCPQNSIFTFTITIVAVQWNEYPLPAPTVD</sequence>
<gene>
    <name evidence="1" type="ORF">V8247_00900</name>
</gene>
<accession>A0ABZ2JB03</accession>